<organism evidence="3 4">
    <name type="scientific">Pikeienuella piscinae</name>
    <dbReference type="NCBI Taxonomy" id="2748098"/>
    <lineage>
        <taxon>Bacteria</taxon>
        <taxon>Pseudomonadati</taxon>
        <taxon>Pseudomonadota</taxon>
        <taxon>Alphaproteobacteria</taxon>
        <taxon>Rhodobacterales</taxon>
        <taxon>Paracoccaceae</taxon>
        <taxon>Pikeienuella</taxon>
    </lineage>
</organism>
<protein>
    <recommendedName>
        <fullName evidence="5">DUF2946 domain-containing protein</fullName>
    </recommendedName>
</protein>
<evidence type="ECO:0000256" key="2">
    <source>
        <dbReference type="SAM" id="SignalP"/>
    </source>
</evidence>
<evidence type="ECO:0000256" key="1">
    <source>
        <dbReference type="SAM" id="MobiDB-lite"/>
    </source>
</evidence>
<gene>
    <name evidence="3" type="ORF">G5B40_20495</name>
</gene>
<name>A0A7M3T6J0_9RHOB</name>
<keyword evidence="4" id="KW-1185">Reference proteome</keyword>
<feature type="region of interest" description="Disordered" evidence="1">
    <location>
        <begin position="74"/>
        <end position="109"/>
    </location>
</feature>
<dbReference type="EMBL" id="CP049056">
    <property type="protein sequence ID" value="QIE57621.1"/>
    <property type="molecule type" value="Genomic_DNA"/>
</dbReference>
<evidence type="ECO:0000313" key="4">
    <source>
        <dbReference type="Proteomes" id="UP000503336"/>
    </source>
</evidence>
<reference evidence="3 4" key="1">
    <citation type="submission" date="2020-02" db="EMBL/GenBank/DDBJ databases">
        <title>complete genome sequence of Rhodobacteraceae bacterium.</title>
        <authorList>
            <person name="Park J."/>
            <person name="Kim Y.-S."/>
            <person name="Kim K.-H."/>
        </authorList>
    </citation>
    <scope>NUCLEOTIDE SEQUENCE [LARGE SCALE GENOMIC DNA]</scope>
    <source>
        <strain evidence="3 4">RR4-56</strain>
    </source>
</reference>
<dbReference type="RefSeq" id="WP_165102872.1">
    <property type="nucleotide sequence ID" value="NZ_CP049056.1"/>
</dbReference>
<feature type="signal peptide" evidence="2">
    <location>
        <begin position="1"/>
        <end position="26"/>
    </location>
</feature>
<keyword evidence="2" id="KW-0732">Signal</keyword>
<evidence type="ECO:0008006" key="5">
    <source>
        <dbReference type="Google" id="ProtNLM"/>
    </source>
</evidence>
<dbReference type="KEGG" id="hdh:G5B40_20495"/>
<dbReference type="Proteomes" id="UP000503336">
    <property type="component" value="Chromosome"/>
</dbReference>
<sequence>MRPGFLPRLLLALLIGLTVGPRPALAAAGEVVCGLGVAAYDFETGRPASTPPQIGCDACLAAKSLIAPPAFRPPLRRATRAPAPRPAAAPPAPWRAVFAPRPRAPPFEA</sequence>
<accession>A0A7M3T6J0</accession>
<feature type="compositionally biased region" description="Pro residues" evidence="1">
    <location>
        <begin position="83"/>
        <end position="93"/>
    </location>
</feature>
<evidence type="ECO:0000313" key="3">
    <source>
        <dbReference type="EMBL" id="QIE57621.1"/>
    </source>
</evidence>
<proteinExistence type="predicted"/>
<dbReference type="AlphaFoldDB" id="A0A7M3T6J0"/>
<feature type="chain" id="PRO_5029506188" description="DUF2946 domain-containing protein" evidence="2">
    <location>
        <begin position="27"/>
        <end position="109"/>
    </location>
</feature>